<dbReference type="AlphaFoldDB" id="A0A4Q9MG34"/>
<evidence type="ECO:0000313" key="2">
    <source>
        <dbReference type="EMBL" id="TBU25528.1"/>
    </source>
</evidence>
<name>A0A4Q9MG34_9APHY</name>
<feature type="compositionally biased region" description="Polar residues" evidence="1">
    <location>
        <begin position="85"/>
        <end position="98"/>
    </location>
</feature>
<dbReference type="OrthoDB" id="3363891at2759"/>
<feature type="compositionally biased region" description="Polar residues" evidence="1">
    <location>
        <begin position="152"/>
        <end position="174"/>
    </location>
</feature>
<feature type="compositionally biased region" description="Low complexity" evidence="1">
    <location>
        <begin position="61"/>
        <end position="79"/>
    </location>
</feature>
<feature type="compositionally biased region" description="Polar residues" evidence="1">
    <location>
        <begin position="381"/>
        <end position="404"/>
    </location>
</feature>
<feature type="compositionally biased region" description="Low complexity" evidence="1">
    <location>
        <begin position="462"/>
        <end position="475"/>
    </location>
</feature>
<feature type="region of interest" description="Disordered" evidence="1">
    <location>
        <begin position="56"/>
        <end position="217"/>
    </location>
</feature>
<feature type="region of interest" description="Disordered" evidence="1">
    <location>
        <begin position="289"/>
        <end position="704"/>
    </location>
</feature>
<evidence type="ECO:0000256" key="1">
    <source>
        <dbReference type="SAM" id="MobiDB-lite"/>
    </source>
</evidence>
<feature type="compositionally biased region" description="Basic and acidic residues" evidence="1">
    <location>
        <begin position="246"/>
        <end position="256"/>
    </location>
</feature>
<feature type="compositionally biased region" description="Low complexity" evidence="1">
    <location>
        <begin position="298"/>
        <end position="312"/>
    </location>
</feature>
<feature type="region of interest" description="Disordered" evidence="1">
    <location>
        <begin position="230"/>
        <end position="256"/>
    </location>
</feature>
<organism evidence="2">
    <name type="scientific">Dichomitus squalens</name>
    <dbReference type="NCBI Taxonomy" id="114155"/>
    <lineage>
        <taxon>Eukaryota</taxon>
        <taxon>Fungi</taxon>
        <taxon>Dikarya</taxon>
        <taxon>Basidiomycota</taxon>
        <taxon>Agaricomycotina</taxon>
        <taxon>Agaricomycetes</taxon>
        <taxon>Polyporales</taxon>
        <taxon>Polyporaceae</taxon>
        <taxon>Dichomitus</taxon>
    </lineage>
</organism>
<reference evidence="2" key="1">
    <citation type="submission" date="2019-01" db="EMBL/GenBank/DDBJ databases">
        <title>Draft genome sequences of three monokaryotic isolates of the white-rot basidiomycete fungus Dichomitus squalens.</title>
        <authorList>
            <consortium name="DOE Joint Genome Institute"/>
            <person name="Lopez S.C."/>
            <person name="Andreopoulos B."/>
            <person name="Pangilinan J."/>
            <person name="Lipzen A."/>
            <person name="Riley R."/>
            <person name="Ahrendt S."/>
            <person name="Ng V."/>
            <person name="Barry K."/>
            <person name="Daum C."/>
            <person name="Grigoriev I.V."/>
            <person name="Hilden K.S."/>
            <person name="Makela M.R."/>
            <person name="de Vries R.P."/>
        </authorList>
    </citation>
    <scope>NUCLEOTIDE SEQUENCE [LARGE SCALE GENOMIC DNA]</scope>
    <source>
        <strain evidence="2">OM18370.1</strain>
    </source>
</reference>
<dbReference type="Proteomes" id="UP000292957">
    <property type="component" value="Unassembled WGS sequence"/>
</dbReference>
<gene>
    <name evidence="2" type="ORF">BD311DRAFT_780297</name>
</gene>
<protein>
    <submittedName>
        <fullName evidence="2">Uncharacterized protein</fullName>
    </submittedName>
</protein>
<feature type="compositionally biased region" description="Low complexity" evidence="1">
    <location>
        <begin position="405"/>
        <end position="440"/>
    </location>
</feature>
<proteinExistence type="predicted"/>
<accession>A0A4Q9MG34</accession>
<feature type="compositionally biased region" description="Low complexity" evidence="1">
    <location>
        <begin position="488"/>
        <end position="503"/>
    </location>
</feature>
<feature type="compositionally biased region" description="Low complexity" evidence="1">
    <location>
        <begin position="634"/>
        <end position="643"/>
    </location>
</feature>
<sequence length="711" mass="77209">MALTATAHSALPREPAWDEVIVPALRKRLKDESNALAKRISAASITSLEEQAGQYYAAQRPGTSTSSHSYSYSNGSKPSAIPRPSLQSSRTADSSSGTHAAARPAQYSRARTLSQPFPVEPPHSTEHSSPPSETRPISPLNAPKGTRIPVSRTRTGSTSSQAHSVYNGSSSTGRANGYSKHSGEASESHLWPVEEQMHGQAQSPAQSQTSRSTIQVPRRKISDIFQEQAPFTSQSLSSSHSQLDYAPERISSDSEEHPFEHWYRGDVARNGGVGELRVARRQEMLDIANYGHSLRNPSGKSHSGLSSRSRSNSRGRDMPNGRIRMRQRSGSVGARESIYIDDEGVAEGDTVMDERPLTDLDDDGYEDHLDDYYAQAVQPHPNGSISSPSLDIRSDTPTSRHTQNTSRSRIPQPTSRSRTTTPTPAKPTRSTSESGLASPSSPAPSPSVPRSATQPLKTQGLSPAASSPSTPSTPTAKRRAKSPANATPQSSAKKQKAKAPPSSMQKRSVARNEENRRSIGQYPLPDGGEDAIPTWTQPRPANGNWDDVVLPAVAKKKGLQDQYETADGTPKPKEPEPVVIEPAPGTFGYDPTKYRRRWSNRPEQIPMDEFGQPKTQTPPTEDVSVPVPEEHLMPTTPTVPTTPRSFDRSRIESPPPFAHYQTGGQELLPPLHMQMEASHQMSPLGGKEQPPQQPLTADEEDSGGCCKCVIM</sequence>
<dbReference type="EMBL" id="ML143460">
    <property type="protein sequence ID" value="TBU25528.1"/>
    <property type="molecule type" value="Genomic_DNA"/>
</dbReference>
<feature type="compositionally biased region" description="Low complexity" evidence="1">
    <location>
        <begin position="233"/>
        <end position="243"/>
    </location>
</feature>
<feature type="compositionally biased region" description="Polar residues" evidence="1">
    <location>
        <begin position="199"/>
        <end position="215"/>
    </location>
</feature>